<feature type="binding site" evidence="9">
    <location>
        <position position="80"/>
    </location>
    <ligand>
        <name>5-phospho-alpha-D-ribose 1-diphosphate</name>
        <dbReference type="ChEBI" id="CHEBI:58017"/>
    </ligand>
</feature>
<dbReference type="GO" id="GO:0005829">
    <property type="term" value="C:cytosol"/>
    <property type="evidence" value="ECO:0007669"/>
    <property type="project" value="TreeGrafter"/>
</dbReference>
<dbReference type="InterPro" id="IPR000312">
    <property type="entry name" value="Glycosyl_Trfase_fam3"/>
</dbReference>
<evidence type="ECO:0000256" key="7">
    <source>
        <dbReference type="ARBA" id="ARBA00052328"/>
    </source>
</evidence>
<sequence length="344" mass="37534">MKPNLLFEHLIAKKNLNPEQMQAVIHACMSGQYNDVQIATFLALMRMKGETTDELIAAAEVMQQLAHPIELGTNLIDIVGTGGDGKNTFNVSTACSFVVAAAGYPVAKHGNRSVSSRSGSADLLEQAGFILNLSEQQIKTCIQQYGLAFLFAPHYHPAMQYARTARQQLGIRTLFNLLGPLINPARVKKQVVGVFSTAWQKPLATVLAHLGSERALVVSSQDGLDEVSIAAPTDVIEYREGTFNHWVINPEDYNIKHHSLNEVIVDSPAQSLELIQTVFSGKQGAARDMVLLNSAAAIYCAHGGISFIHALEQAKLVIDNGKATYCFTQLSQLTQTLNKESHHE</sequence>
<comment type="cofactor">
    <cofactor evidence="9">
        <name>Mg(2+)</name>
        <dbReference type="ChEBI" id="CHEBI:18420"/>
    </cofactor>
    <text evidence="9">Binds 2 magnesium ions per monomer.</text>
</comment>
<keyword evidence="9" id="KW-0460">Magnesium</keyword>
<dbReference type="EMBL" id="LNXU01000003">
    <property type="protein sequence ID" value="KTC76721.1"/>
    <property type="molecule type" value="Genomic_DNA"/>
</dbReference>
<evidence type="ECO:0000256" key="4">
    <source>
        <dbReference type="ARBA" id="ARBA00022679"/>
    </source>
</evidence>
<evidence type="ECO:0000256" key="5">
    <source>
        <dbReference type="ARBA" id="ARBA00022822"/>
    </source>
</evidence>
<feature type="binding site" evidence="9">
    <location>
        <position position="80"/>
    </location>
    <ligand>
        <name>anthranilate</name>
        <dbReference type="ChEBI" id="CHEBI:16567"/>
        <label>1</label>
    </ligand>
</feature>
<dbReference type="EC" id="2.4.2.18" evidence="9"/>
<comment type="similarity">
    <text evidence="9">Belongs to the anthranilate phosphoribosyltransferase family.</text>
</comment>
<dbReference type="InterPro" id="IPR005940">
    <property type="entry name" value="Anthranilate_Pribosyl_Tfrase"/>
</dbReference>
<feature type="binding site" evidence="9">
    <location>
        <begin position="90"/>
        <end position="93"/>
    </location>
    <ligand>
        <name>5-phospho-alpha-D-ribose 1-diphosphate</name>
        <dbReference type="ChEBI" id="CHEBI:58017"/>
    </ligand>
</feature>
<dbReference type="HAMAP" id="MF_00211">
    <property type="entry name" value="TrpD"/>
    <property type="match status" value="1"/>
</dbReference>
<comment type="pathway">
    <text evidence="1 9">Amino-acid biosynthesis; L-tryptophan biosynthesis; L-tryptophan from chorismate: step 2/5.</text>
</comment>
<evidence type="ECO:0000313" key="13">
    <source>
        <dbReference type="Proteomes" id="UP000054695"/>
    </source>
</evidence>
<evidence type="ECO:0000256" key="8">
    <source>
        <dbReference type="ARBA" id="ARBA00061188"/>
    </source>
</evidence>
<dbReference type="GO" id="GO:0000162">
    <property type="term" value="P:L-tryptophan biosynthetic process"/>
    <property type="evidence" value="ECO:0007669"/>
    <property type="project" value="UniProtKB-UniRule"/>
</dbReference>
<evidence type="ECO:0000256" key="3">
    <source>
        <dbReference type="ARBA" id="ARBA00022676"/>
    </source>
</evidence>
<dbReference type="NCBIfam" id="TIGR01245">
    <property type="entry name" value="trpD"/>
    <property type="match status" value="1"/>
</dbReference>
<evidence type="ECO:0000256" key="9">
    <source>
        <dbReference type="HAMAP-Rule" id="MF_00211"/>
    </source>
</evidence>
<keyword evidence="6 9" id="KW-0057">Aromatic amino acid biosynthesis</keyword>
<comment type="similarity">
    <text evidence="8">In the C-terminal section; belongs to the anthranilate phosphoribosyltransferase family.</text>
</comment>
<dbReference type="SUPFAM" id="SSF52418">
    <property type="entry name" value="Nucleoside phosphorylase/phosphoribosyltransferase catalytic domain"/>
    <property type="match status" value="1"/>
</dbReference>
<evidence type="ECO:0000259" key="11">
    <source>
        <dbReference type="Pfam" id="PF02885"/>
    </source>
</evidence>
<evidence type="ECO:0000256" key="1">
    <source>
        <dbReference type="ARBA" id="ARBA00004907"/>
    </source>
</evidence>
<evidence type="ECO:0000256" key="6">
    <source>
        <dbReference type="ARBA" id="ARBA00023141"/>
    </source>
</evidence>
<feature type="binding site" evidence="9">
    <location>
        <position position="225"/>
    </location>
    <ligand>
        <name>Mg(2+)</name>
        <dbReference type="ChEBI" id="CHEBI:18420"/>
        <label>2</label>
    </ligand>
</feature>
<dbReference type="PANTHER" id="PTHR43285">
    <property type="entry name" value="ANTHRANILATE PHOSPHORIBOSYLTRANSFERASE"/>
    <property type="match status" value="1"/>
</dbReference>
<evidence type="ECO:0000256" key="2">
    <source>
        <dbReference type="ARBA" id="ARBA00022605"/>
    </source>
</evidence>
<dbReference type="PANTHER" id="PTHR43285:SF2">
    <property type="entry name" value="ANTHRANILATE PHOSPHORIBOSYLTRANSFERASE"/>
    <property type="match status" value="1"/>
</dbReference>
<protein>
    <recommendedName>
        <fullName evidence="9">Anthranilate phosphoribosyltransferase</fullName>
        <ecNumber evidence="9">2.4.2.18</ecNumber>
    </recommendedName>
</protein>
<dbReference type="Gene3D" id="3.40.1030.10">
    <property type="entry name" value="Nucleoside phosphorylase/phosphoribosyltransferase catalytic domain"/>
    <property type="match status" value="1"/>
</dbReference>
<dbReference type="OrthoDB" id="9806430at2"/>
<dbReference type="UniPathway" id="UPA00035">
    <property type="reaction ID" value="UER00041"/>
</dbReference>
<feature type="binding site" evidence="9">
    <location>
        <begin position="108"/>
        <end position="116"/>
    </location>
    <ligand>
        <name>5-phospho-alpha-D-ribose 1-diphosphate</name>
        <dbReference type="ChEBI" id="CHEBI:58017"/>
    </ligand>
</feature>
<evidence type="ECO:0000259" key="10">
    <source>
        <dbReference type="Pfam" id="PF00591"/>
    </source>
</evidence>
<dbReference type="InterPro" id="IPR017459">
    <property type="entry name" value="Glycosyl_Trfase_fam3_N_dom"/>
</dbReference>
<comment type="catalytic activity">
    <reaction evidence="7 9">
        <text>N-(5-phospho-beta-D-ribosyl)anthranilate + diphosphate = 5-phospho-alpha-D-ribose 1-diphosphate + anthranilate</text>
        <dbReference type="Rhea" id="RHEA:11768"/>
        <dbReference type="ChEBI" id="CHEBI:16567"/>
        <dbReference type="ChEBI" id="CHEBI:18277"/>
        <dbReference type="ChEBI" id="CHEBI:33019"/>
        <dbReference type="ChEBI" id="CHEBI:58017"/>
        <dbReference type="EC" id="2.4.2.18"/>
    </reaction>
</comment>
<dbReference type="Gene3D" id="1.20.970.10">
    <property type="entry name" value="Transferase, Pyrimidine Nucleoside Phosphorylase, Chain C"/>
    <property type="match status" value="1"/>
</dbReference>
<dbReference type="GO" id="GO:0004048">
    <property type="term" value="F:anthranilate phosphoribosyltransferase activity"/>
    <property type="evidence" value="ECO:0007669"/>
    <property type="project" value="UniProtKB-UniRule"/>
</dbReference>
<feature type="binding site" evidence="9">
    <location>
        <position position="226"/>
    </location>
    <ligand>
        <name>Mg(2+)</name>
        <dbReference type="ChEBI" id="CHEBI:18420"/>
        <label>2</label>
    </ligand>
</feature>
<dbReference type="SUPFAM" id="SSF47648">
    <property type="entry name" value="Nucleoside phosphorylase/phosphoribosyltransferase N-terminal domain"/>
    <property type="match status" value="1"/>
</dbReference>
<comment type="caution">
    <text evidence="12">The sequence shown here is derived from an EMBL/GenBank/DDBJ whole genome shotgun (WGS) entry which is preliminary data.</text>
</comment>
<dbReference type="Proteomes" id="UP000054695">
    <property type="component" value="Unassembled WGS sequence"/>
</dbReference>
<feature type="domain" description="Glycosyl transferase family 3" evidence="10">
    <location>
        <begin position="73"/>
        <end position="323"/>
    </location>
</feature>
<accession>A0A0W0S0R4</accession>
<keyword evidence="3 9" id="KW-0328">Glycosyltransferase</keyword>
<comment type="subunit">
    <text evidence="9">Homodimer.</text>
</comment>
<dbReference type="PATRIC" id="fig|447.4.peg.508"/>
<name>A0A0W0S0R4_LEGBO</name>
<keyword evidence="4 9" id="KW-0808">Transferase</keyword>
<feature type="binding site" evidence="9">
    <location>
        <position position="111"/>
    </location>
    <ligand>
        <name>anthranilate</name>
        <dbReference type="ChEBI" id="CHEBI:16567"/>
        <label>1</label>
    </ligand>
</feature>
<gene>
    <name evidence="9 12" type="primary">trpD</name>
    <name evidence="12" type="ORF">Lboz_0476</name>
</gene>
<dbReference type="AlphaFoldDB" id="A0A0W0S0R4"/>
<proteinExistence type="inferred from homology"/>
<feature type="binding site" evidence="9">
    <location>
        <position position="226"/>
    </location>
    <ligand>
        <name>Mg(2+)</name>
        <dbReference type="ChEBI" id="CHEBI:18420"/>
        <label>1</label>
    </ligand>
</feature>
<comment type="caution">
    <text evidence="9">Lacks conserved residue(s) required for the propagation of feature annotation.</text>
</comment>
<keyword evidence="13" id="KW-1185">Reference proteome</keyword>
<dbReference type="Pfam" id="PF00591">
    <property type="entry name" value="Glycos_transf_3"/>
    <property type="match status" value="1"/>
</dbReference>
<feature type="domain" description="Glycosyl transferase family 3 N-terminal" evidence="11">
    <location>
        <begin position="7"/>
        <end position="65"/>
    </location>
</feature>
<organism evidence="12 13">
    <name type="scientific">Legionella bozemanae</name>
    <name type="common">Fluoribacter bozemanae</name>
    <dbReference type="NCBI Taxonomy" id="447"/>
    <lineage>
        <taxon>Bacteria</taxon>
        <taxon>Pseudomonadati</taxon>
        <taxon>Pseudomonadota</taxon>
        <taxon>Gammaproteobacteria</taxon>
        <taxon>Legionellales</taxon>
        <taxon>Legionellaceae</taxon>
        <taxon>Legionella</taxon>
    </lineage>
</organism>
<keyword evidence="5 9" id="KW-0822">Tryptophan biosynthesis</keyword>
<evidence type="ECO:0000313" key="12">
    <source>
        <dbReference type="EMBL" id="KTC76721.1"/>
    </source>
</evidence>
<keyword evidence="2 9" id="KW-0028">Amino-acid biosynthesis</keyword>
<comment type="function">
    <text evidence="9">Catalyzes the transfer of the phosphoribosyl group of 5-phosphorylribose-1-pyrophosphate (PRPP) to anthranilate to yield N-(5'-phosphoribosyl)-anthranilate (PRA).</text>
</comment>
<dbReference type="InterPro" id="IPR035902">
    <property type="entry name" value="Nuc_phospho_transferase"/>
</dbReference>
<feature type="binding site" evidence="9">
    <location>
        <position position="92"/>
    </location>
    <ligand>
        <name>Mg(2+)</name>
        <dbReference type="ChEBI" id="CHEBI:18420"/>
        <label>1</label>
    </ligand>
</feature>
<feature type="binding site" evidence="9">
    <location>
        <begin position="83"/>
        <end position="84"/>
    </location>
    <ligand>
        <name>5-phospho-alpha-D-ribose 1-diphosphate</name>
        <dbReference type="ChEBI" id="CHEBI:58017"/>
    </ligand>
</feature>
<dbReference type="FunFam" id="3.40.1030.10:FF:000002">
    <property type="entry name" value="Anthranilate phosphoribosyltransferase"/>
    <property type="match status" value="1"/>
</dbReference>
<reference evidence="12 13" key="1">
    <citation type="submission" date="2015-11" db="EMBL/GenBank/DDBJ databases">
        <title>Genomic analysis of 38 Legionella species identifies large and diverse effector repertoires.</title>
        <authorList>
            <person name="Burstein D."/>
            <person name="Amaro F."/>
            <person name="Zusman T."/>
            <person name="Lifshitz Z."/>
            <person name="Cohen O."/>
            <person name="Gilbert J.A."/>
            <person name="Pupko T."/>
            <person name="Shuman H.A."/>
            <person name="Segal G."/>
        </authorList>
    </citation>
    <scope>NUCLEOTIDE SEQUENCE [LARGE SCALE GENOMIC DNA]</scope>
    <source>
        <strain evidence="12 13">WIGA</strain>
    </source>
</reference>
<dbReference type="GO" id="GO:0000287">
    <property type="term" value="F:magnesium ion binding"/>
    <property type="evidence" value="ECO:0007669"/>
    <property type="project" value="UniProtKB-UniRule"/>
</dbReference>
<dbReference type="RefSeq" id="WP_058458169.1">
    <property type="nucleotide sequence ID" value="NZ_CAAAIY010000009.1"/>
</dbReference>
<dbReference type="InterPro" id="IPR036320">
    <property type="entry name" value="Glycosyl_Trfase_fam3_N_dom_sf"/>
</dbReference>
<keyword evidence="9" id="KW-0479">Metal-binding</keyword>
<feature type="binding site" evidence="9">
    <location>
        <position position="120"/>
    </location>
    <ligand>
        <name>5-phospho-alpha-D-ribose 1-diphosphate</name>
        <dbReference type="ChEBI" id="CHEBI:58017"/>
    </ligand>
</feature>
<feature type="binding site" evidence="9">
    <location>
        <position position="88"/>
    </location>
    <ligand>
        <name>5-phospho-alpha-D-ribose 1-diphosphate</name>
        <dbReference type="ChEBI" id="CHEBI:58017"/>
    </ligand>
</feature>
<dbReference type="STRING" id="447.Lboz_0476"/>
<dbReference type="Pfam" id="PF02885">
    <property type="entry name" value="Glycos_trans_3N"/>
    <property type="match status" value="1"/>
</dbReference>
<feature type="binding site" evidence="9">
    <location>
        <position position="166"/>
    </location>
    <ligand>
        <name>anthranilate</name>
        <dbReference type="ChEBI" id="CHEBI:16567"/>
        <label>2</label>
    </ligand>
</feature>